<dbReference type="PANTHER" id="PTHR38420:SF1">
    <property type="entry name" value="PUTATIVE (AFU_ORTHOLOGUE AFUA_5G14690)-RELATED"/>
    <property type="match status" value="1"/>
</dbReference>
<dbReference type="EMBL" id="JAOAOG010000102">
    <property type="protein sequence ID" value="KAJ6249194.1"/>
    <property type="molecule type" value="Genomic_DNA"/>
</dbReference>
<gene>
    <name evidence="4" type="ORF">M0813_01794</name>
</gene>
<dbReference type="InterPro" id="IPR036265">
    <property type="entry name" value="HIT-like_sf"/>
</dbReference>
<feature type="compositionally biased region" description="Basic residues" evidence="1">
    <location>
        <begin position="56"/>
        <end position="70"/>
    </location>
</feature>
<dbReference type="InterPro" id="IPR043171">
    <property type="entry name" value="Ap4A_phos1/2-like"/>
</dbReference>
<keyword evidence="5" id="KW-1185">Reference proteome</keyword>
<name>A0ABQ8YXM3_9EUKA</name>
<dbReference type="SUPFAM" id="SSF54197">
    <property type="entry name" value="HIT-like"/>
    <property type="match status" value="1"/>
</dbReference>
<dbReference type="InterPro" id="IPR019200">
    <property type="entry name" value="ATP_adenylylTrfase_C"/>
</dbReference>
<dbReference type="InterPro" id="IPR009163">
    <property type="entry name" value="Ap4A_phos1/2"/>
</dbReference>
<dbReference type="Pfam" id="PF19327">
    <property type="entry name" value="Ap4A_phos_N"/>
    <property type="match status" value="1"/>
</dbReference>
<proteinExistence type="predicted"/>
<evidence type="ECO:0000313" key="4">
    <source>
        <dbReference type="EMBL" id="KAJ6249194.1"/>
    </source>
</evidence>
<comment type="caution">
    <text evidence="4">The sequence shown here is derived from an EMBL/GenBank/DDBJ whole genome shotgun (WGS) entry which is preliminary data.</text>
</comment>
<organism evidence="4 5">
    <name type="scientific">Anaeramoeba flamelloides</name>
    <dbReference type="NCBI Taxonomy" id="1746091"/>
    <lineage>
        <taxon>Eukaryota</taxon>
        <taxon>Metamonada</taxon>
        <taxon>Anaeramoebidae</taxon>
        <taxon>Anaeramoeba</taxon>
    </lineage>
</organism>
<dbReference type="PANTHER" id="PTHR38420">
    <property type="entry name" value="AP-4-A PHOSPHORYLASE II"/>
    <property type="match status" value="1"/>
</dbReference>
<sequence length="300" mass="35022">MLSEIIEEKFKLCTDFFLPNPFEFSKCHDQGLDFFICRSTRFMMVKPKLEKTSLSKNKKRELKKKQKHRKDPFENPSTHSLFITQLNEQYSLIFNKFYFVPKHVLIVTTDFVNQNTSLTKDDFEVTMQVIEALEGMAYFNHGPESGMSQPHRHIQVVPLPLIEEKRPPIETLLFGSGTENEKNKVIELESLPYRNSFWIFSQDSWNAKSLLHIYNELLKSLDLFETNKGGNNEKVCSYNWVCTKEYMMVVPRSISDLSVHFGTNSMGYTGSFFIYSENAEEYIKKNGPLKLLTMSGFKKH</sequence>
<evidence type="ECO:0000259" key="3">
    <source>
        <dbReference type="Pfam" id="PF19327"/>
    </source>
</evidence>
<protein>
    <submittedName>
        <fullName evidence="4">Ap-4-a phosphorylase ii</fullName>
    </submittedName>
</protein>
<dbReference type="Proteomes" id="UP001150062">
    <property type="component" value="Unassembled WGS sequence"/>
</dbReference>
<feature type="domain" description="ATP adenylyltransferase C-terminal" evidence="2">
    <location>
        <begin position="190"/>
        <end position="297"/>
    </location>
</feature>
<dbReference type="Gene3D" id="3.30.428.70">
    <property type="match status" value="1"/>
</dbReference>
<evidence type="ECO:0000256" key="1">
    <source>
        <dbReference type="SAM" id="MobiDB-lite"/>
    </source>
</evidence>
<reference evidence="4" key="1">
    <citation type="submission" date="2022-08" db="EMBL/GenBank/DDBJ databases">
        <title>Novel sulfate-reducing endosymbionts in the free-living metamonad Anaeramoeba.</title>
        <authorList>
            <person name="Jerlstrom-Hultqvist J."/>
            <person name="Cepicka I."/>
            <person name="Gallot-Lavallee L."/>
            <person name="Salas-Leiva D."/>
            <person name="Curtis B.A."/>
            <person name="Zahonova K."/>
            <person name="Pipaliya S."/>
            <person name="Dacks J."/>
            <person name="Roger A.J."/>
        </authorList>
    </citation>
    <scope>NUCLEOTIDE SEQUENCE</scope>
    <source>
        <strain evidence="4">Schooner1</strain>
    </source>
</reference>
<evidence type="ECO:0000259" key="2">
    <source>
        <dbReference type="Pfam" id="PF09830"/>
    </source>
</evidence>
<dbReference type="Pfam" id="PF09830">
    <property type="entry name" value="ATP_transf"/>
    <property type="match status" value="1"/>
</dbReference>
<dbReference type="InterPro" id="IPR045759">
    <property type="entry name" value="Ap4A_phos1/2_N"/>
</dbReference>
<evidence type="ECO:0000313" key="5">
    <source>
        <dbReference type="Proteomes" id="UP001150062"/>
    </source>
</evidence>
<feature type="domain" description="Ap4A phosphorylase 1/2 N-terminal" evidence="3">
    <location>
        <begin position="56"/>
        <end position="173"/>
    </location>
</feature>
<accession>A0ABQ8YXM3</accession>
<feature type="region of interest" description="Disordered" evidence="1">
    <location>
        <begin position="52"/>
        <end position="76"/>
    </location>
</feature>